<dbReference type="AlphaFoldDB" id="A0A645F4L2"/>
<sequence length="255" mass="27968">MLRVAKRIGEETPLTVKTTFLGAHAVPERYKGRREEYVNEIINEMIPVIATEELADYIDVFTEEGFFSVEDTDRIFNAGIKYGLRPKIHANQMSFSGGVQVAAKYGAISADHLEFTSQAEFEALKQSGTIATLLPGSTFFLEMEYAPAREMINYGLPLAIATNYNPGSSPSGDMKFMMALACLKMKLTPEEAINAVTINGAFAMDLGESHGSIAIGKQANLIITKEMPSYEFIPYAFTTPLVETLVLNGKVIGML</sequence>
<comment type="pathway">
    <text evidence="1">Amino-acid degradation.</text>
</comment>
<keyword evidence="4 9" id="KW-0378">Hydrolase</keyword>
<dbReference type="PANTHER" id="PTHR42752">
    <property type="entry name" value="IMIDAZOLONEPROPIONASE"/>
    <property type="match status" value="1"/>
</dbReference>
<comment type="caution">
    <text evidence="9">The sequence shown here is derived from an EMBL/GenBank/DDBJ whole genome shotgun (WGS) entry which is preliminary data.</text>
</comment>
<feature type="domain" description="Amidohydrolase-related" evidence="8">
    <location>
        <begin position="119"/>
        <end position="250"/>
    </location>
</feature>
<dbReference type="InterPro" id="IPR006680">
    <property type="entry name" value="Amidohydro-rel"/>
</dbReference>
<gene>
    <name evidence="9" type="primary">hutI_35</name>
    <name evidence="9" type="ORF">SDC9_156587</name>
</gene>
<evidence type="ECO:0000256" key="2">
    <source>
        <dbReference type="ARBA" id="ARBA00012864"/>
    </source>
</evidence>
<evidence type="ECO:0000259" key="8">
    <source>
        <dbReference type="Pfam" id="PF01979"/>
    </source>
</evidence>
<evidence type="ECO:0000313" key="9">
    <source>
        <dbReference type="EMBL" id="MPN09298.1"/>
    </source>
</evidence>
<keyword evidence="7" id="KW-0408">Iron</keyword>
<evidence type="ECO:0000256" key="6">
    <source>
        <dbReference type="ARBA" id="ARBA00022833"/>
    </source>
</evidence>
<protein>
    <recommendedName>
        <fullName evidence="2">imidazolonepropionase</fullName>
        <ecNumber evidence="2">3.5.2.7</ecNumber>
    </recommendedName>
</protein>
<dbReference type="InterPro" id="IPR011059">
    <property type="entry name" value="Metal-dep_hydrolase_composite"/>
</dbReference>
<dbReference type="Pfam" id="PF01979">
    <property type="entry name" value="Amidohydro_1"/>
    <property type="match status" value="1"/>
</dbReference>
<dbReference type="GO" id="GO:0050480">
    <property type="term" value="F:imidazolonepropionase activity"/>
    <property type="evidence" value="ECO:0007669"/>
    <property type="project" value="UniProtKB-EC"/>
</dbReference>
<dbReference type="Gene3D" id="2.30.40.10">
    <property type="entry name" value="Urease, subunit C, domain 1"/>
    <property type="match status" value="1"/>
</dbReference>
<accession>A0A645F4L2</accession>
<organism evidence="9">
    <name type="scientific">bioreactor metagenome</name>
    <dbReference type="NCBI Taxonomy" id="1076179"/>
    <lineage>
        <taxon>unclassified sequences</taxon>
        <taxon>metagenomes</taxon>
        <taxon>ecological metagenomes</taxon>
    </lineage>
</organism>
<dbReference type="GO" id="GO:0046872">
    <property type="term" value="F:metal ion binding"/>
    <property type="evidence" value="ECO:0007669"/>
    <property type="project" value="UniProtKB-KW"/>
</dbReference>
<dbReference type="InterPro" id="IPR032466">
    <property type="entry name" value="Metal_Hydrolase"/>
</dbReference>
<dbReference type="EC" id="3.5.2.7" evidence="2"/>
<evidence type="ECO:0000256" key="7">
    <source>
        <dbReference type="ARBA" id="ARBA00023004"/>
    </source>
</evidence>
<reference evidence="9" key="1">
    <citation type="submission" date="2019-08" db="EMBL/GenBank/DDBJ databases">
        <authorList>
            <person name="Kucharzyk K."/>
            <person name="Murdoch R.W."/>
            <person name="Higgins S."/>
            <person name="Loffler F."/>
        </authorList>
    </citation>
    <scope>NUCLEOTIDE SEQUENCE</scope>
</reference>
<dbReference type="GO" id="GO:0019556">
    <property type="term" value="P:L-histidine catabolic process to glutamate and formamide"/>
    <property type="evidence" value="ECO:0007669"/>
    <property type="project" value="InterPro"/>
</dbReference>
<proteinExistence type="predicted"/>
<dbReference type="Gene3D" id="3.20.20.140">
    <property type="entry name" value="Metal-dependent hydrolases"/>
    <property type="match status" value="1"/>
</dbReference>
<keyword evidence="5" id="KW-0369">Histidine metabolism</keyword>
<evidence type="ECO:0000256" key="4">
    <source>
        <dbReference type="ARBA" id="ARBA00022801"/>
    </source>
</evidence>
<evidence type="ECO:0000256" key="3">
    <source>
        <dbReference type="ARBA" id="ARBA00022723"/>
    </source>
</evidence>
<name>A0A645F4L2_9ZZZZ</name>
<evidence type="ECO:0000256" key="1">
    <source>
        <dbReference type="ARBA" id="ARBA00005023"/>
    </source>
</evidence>
<keyword evidence="3" id="KW-0479">Metal-binding</keyword>
<dbReference type="EMBL" id="VSSQ01055398">
    <property type="protein sequence ID" value="MPN09298.1"/>
    <property type="molecule type" value="Genomic_DNA"/>
</dbReference>
<dbReference type="InterPro" id="IPR005920">
    <property type="entry name" value="HutI"/>
</dbReference>
<keyword evidence="6" id="KW-0862">Zinc</keyword>
<evidence type="ECO:0000256" key="5">
    <source>
        <dbReference type="ARBA" id="ARBA00022808"/>
    </source>
</evidence>
<dbReference type="PANTHER" id="PTHR42752:SF1">
    <property type="entry name" value="IMIDAZOLONEPROPIONASE-RELATED"/>
    <property type="match status" value="1"/>
</dbReference>
<dbReference type="SUPFAM" id="SSF51556">
    <property type="entry name" value="Metallo-dependent hydrolases"/>
    <property type="match status" value="1"/>
</dbReference>
<dbReference type="GO" id="GO:0005737">
    <property type="term" value="C:cytoplasm"/>
    <property type="evidence" value="ECO:0007669"/>
    <property type="project" value="InterPro"/>
</dbReference>